<reference evidence="1 2" key="1">
    <citation type="journal article" date="2016" name="Biochim. Biophys. Acta">
        <title>Characterization of red-shifted phycobilisomes isolated from the chlorophyll f-containing cyanobacterium Halomicronema hongdechloris.</title>
        <authorList>
            <person name="Li Y."/>
            <person name="Lin Y."/>
            <person name="Garvey C.J."/>
            <person name="Birch D."/>
            <person name="Corkery R.W."/>
            <person name="Loughlin P.C."/>
            <person name="Scheer H."/>
            <person name="Willows R.D."/>
            <person name="Chen M."/>
        </authorList>
    </citation>
    <scope>NUCLEOTIDE SEQUENCE [LARGE SCALE GENOMIC DNA]</scope>
    <source>
        <strain evidence="1 2">C2206</strain>
    </source>
</reference>
<dbReference type="Proteomes" id="UP000191901">
    <property type="component" value="Chromosome"/>
</dbReference>
<evidence type="ECO:0008006" key="3">
    <source>
        <dbReference type="Google" id="ProtNLM"/>
    </source>
</evidence>
<evidence type="ECO:0000313" key="2">
    <source>
        <dbReference type="Proteomes" id="UP000191901"/>
    </source>
</evidence>
<dbReference type="RefSeq" id="WP_080806546.1">
    <property type="nucleotide sequence ID" value="NZ_CP021983.2"/>
</dbReference>
<name>A0A1Z3HLU6_9CYAN</name>
<proteinExistence type="predicted"/>
<protein>
    <recommendedName>
        <fullName evidence="3">Isopropylmalate/homocitrate/citramalate synthase</fullName>
    </recommendedName>
</protein>
<accession>A0A1Z3HLU6</accession>
<dbReference type="Pfam" id="PF23856">
    <property type="entry name" value="DUF7219"/>
    <property type="match status" value="1"/>
</dbReference>
<dbReference type="EMBL" id="CP021983">
    <property type="protein sequence ID" value="ASC71299.1"/>
    <property type="molecule type" value="Genomic_DNA"/>
</dbReference>
<dbReference type="KEGG" id="hhg:XM38_022510"/>
<organism evidence="1 2">
    <name type="scientific">Halomicronema hongdechloris C2206</name>
    <dbReference type="NCBI Taxonomy" id="1641165"/>
    <lineage>
        <taxon>Bacteria</taxon>
        <taxon>Bacillati</taxon>
        <taxon>Cyanobacteriota</taxon>
        <taxon>Cyanophyceae</taxon>
        <taxon>Nodosilineales</taxon>
        <taxon>Nodosilineaceae</taxon>
        <taxon>Halomicronema</taxon>
    </lineage>
</organism>
<sequence length="81" mass="9384">MDHSMHNFLYPHAPYRGPVKPEQLVFNANLQEFAQQVSYISNLNTNGKLTLDEAFERIDHLWNELKHSKVQLQISGFGDSQ</sequence>
<evidence type="ECO:0000313" key="1">
    <source>
        <dbReference type="EMBL" id="ASC71299.1"/>
    </source>
</evidence>
<dbReference type="STRING" id="1641165.XM38_05490"/>
<keyword evidence="2" id="KW-1185">Reference proteome</keyword>
<dbReference type="InterPro" id="IPR055643">
    <property type="entry name" value="DUF7219"/>
</dbReference>
<gene>
    <name evidence="1" type="ORF">XM38_022510</name>
</gene>
<dbReference type="AlphaFoldDB" id="A0A1Z3HLU6"/>